<feature type="transmembrane region" description="Helical" evidence="6">
    <location>
        <begin position="85"/>
        <end position="112"/>
    </location>
</feature>
<evidence type="ECO:0000313" key="9">
    <source>
        <dbReference type="Proteomes" id="UP001174909"/>
    </source>
</evidence>
<dbReference type="SUPFAM" id="SSF57667">
    <property type="entry name" value="beta-beta-alpha zinc fingers"/>
    <property type="match status" value="3"/>
</dbReference>
<dbReference type="GO" id="GO:0003676">
    <property type="term" value="F:nucleic acid binding"/>
    <property type="evidence" value="ECO:0007669"/>
    <property type="project" value="InterPro"/>
</dbReference>
<keyword evidence="2 6" id="KW-0812">Transmembrane</keyword>
<feature type="compositionally biased region" description="Polar residues" evidence="5">
    <location>
        <begin position="296"/>
        <end position="318"/>
    </location>
</feature>
<dbReference type="SMART" id="SM00451">
    <property type="entry name" value="ZnF_U1"/>
    <property type="match status" value="3"/>
</dbReference>
<dbReference type="EMBL" id="CASHTH010004437">
    <property type="protein sequence ID" value="CAI8057322.1"/>
    <property type="molecule type" value="Genomic_DNA"/>
</dbReference>
<sequence>MGWARVVPSSRLLFLIILTTVVTVAVCVTSCVILWLAPQVPYSVHYNGGRYVHYPALVLAATALVSALSLFPGAFGLSRDSKAALILYCVMLVTVTAGEVIGSATVFSFAYIGKLESAIGSGIRHDLELFDNNTDSSISYRINSLQSHHHCCGVESYIDWNDTKWKKEEAGEYQLAPESCCKAKSSSGPNCSSSASMIYHTGCVGVLLGRTKIAVDSSLGGSVTRMAQQQQQYSYGYGYGYAPGAVGYGVQMPSYGTTGTPARPPAQQTYQAQAYTPQKSSTTPVQQQPAVNQAQGSYYSGQNAGATGTSVTSYTSPLSRPPVTMATSTEANNSRLDSSKRRHSKPASRPTTNNTPRLLLLPLLLRPHPLPRPPSSHQGVGYGSSPIVAALPSVAYPTTYSTPYYSPAATANRYGISTGVNTTTQPGVKSVYSTPPYTPSSASYPSTASYNATQEKVIAHYIAQKTAVGSGAGKFQNKRPYNPNNQAVYFCEVCKISCASSMTYKTHLEGKAHKKNLSKQQASGANGAGGEGGGGEKTDYTSRPHYCPLCEIQCTSSDSYEAHIRGSRHTKVLNLFRKLGKTIPNIKLPEGTEITNTVGGKKVAVSAPRINFVGGQQLTSTGAAGKSSGPPSLYPPCPGGPTAVVGPTALVGGQVKTEGGEGEIGAGEEAVDVEPVGEQFVVPVTNDPKFPHAMYKCTMCDCYFNDDWAKKAHAKGRRHPPQLQETLPA</sequence>
<feature type="transmembrane region" description="Helical" evidence="6">
    <location>
        <begin position="12"/>
        <end position="36"/>
    </location>
</feature>
<dbReference type="GO" id="GO:0008270">
    <property type="term" value="F:zinc ion binding"/>
    <property type="evidence" value="ECO:0007669"/>
    <property type="project" value="InterPro"/>
</dbReference>
<comment type="subcellular location">
    <subcellularLocation>
        <location evidence="1">Membrane</location>
        <topology evidence="1">Multi-pass membrane protein</topology>
    </subcellularLocation>
</comment>
<evidence type="ECO:0000259" key="7">
    <source>
        <dbReference type="PROSITE" id="PS00028"/>
    </source>
</evidence>
<dbReference type="AlphaFoldDB" id="A0AA35U250"/>
<dbReference type="PANTHER" id="PTHR45762">
    <property type="entry name" value="ZINC FINGER RNA-BINDING PROTEIN"/>
    <property type="match status" value="1"/>
</dbReference>
<dbReference type="InterPro" id="IPR003604">
    <property type="entry name" value="Matrin/U1-like-C_Znf_C2H2"/>
</dbReference>
<keyword evidence="9" id="KW-1185">Reference proteome</keyword>
<accession>A0AA35U250</accession>
<dbReference type="InterPro" id="IPR008952">
    <property type="entry name" value="Tetraspanin_EC2_sf"/>
</dbReference>
<feature type="region of interest" description="Disordered" evidence="5">
    <location>
        <begin position="515"/>
        <end position="538"/>
    </location>
</feature>
<keyword evidence="3 6" id="KW-1133">Transmembrane helix</keyword>
<evidence type="ECO:0000256" key="6">
    <source>
        <dbReference type="SAM" id="Phobius"/>
    </source>
</evidence>
<organism evidence="8 9">
    <name type="scientific">Geodia barretti</name>
    <name type="common">Barrett's horny sponge</name>
    <dbReference type="NCBI Taxonomy" id="519541"/>
    <lineage>
        <taxon>Eukaryota</taxon>
        <taxon>Metazoa</taxon>
        <taxon>Porifera</taxon>
        <taxon>Demospongiae</taxon>
        <taxon>Heteroscleromorpha</taxon>
        <taxon>Tetractinellida</taxon>
        <taxon>Astrophorina</taxon>
        <taxon>Geodiidae</taxon>
        <taxon>Geodia</taxon>
    </lineage>
</organism>
<name>A0AA35U250_GEOBA</name>
<feature type="compositionally biased region" description="Low complexity" evidence="5">
    <location>
        <begin position="265"/>
        <end position="295"/>
    </location>
</feature>
<feature type="transmembrane region" description="Helical" evidence="6">
    <location>
        <begin position="56"/>
        <end position="78"/>
    </location>
</feature>
<gene>
    <name evidence="8" type="ORF">GBAR_LOCUS31244</name>
</gene>
<dbReference type="Gene3D" id="1.10.1450.10">
    <property type="entry name" value="Tetraspanin"/>
    <property type="match status" value="1"/>
</dbReference>
<evidence type="ECO:0000313" key="8">
    <source>
        <dbReference type="EMBL" id="CAI8057322.1"/>
    </source>
</evidence>
<dbReference type="Proteomes" id="UP001174909">
    <property type="component" value="Unassembled WGS sequence"/>
</dbReference>
<dbReference type="PANTHER" id="PTHR45762:SF3">
    <property type="entry name" value="ZINC-FINGER PROTEIN AT 72D, ISOFORM B"/>
    <property type="match status" value="1"/>
</dbReference>
<feature type="compositionally biased region" description="Low complexity" evidence="5">
    <location>
        <begin position="349"/>
        <end position="358"/>
    </location>
</feature>
<evidence type="ECO:0000256" key="4">
    <source>
        <dbReference type="ARBA" id="ARBA00023136"/>
    </source>
</evidence>
<dbReference type="Gene3D" id="3.30.160.60">
    <property type="entry name" value="Classic Zinc Finger"/>
    <property type="match status" value="2"/>
</dbReference>
<dbReference type="InterPro" id="IPR036236">
    <property type="entry name" value="Znf_C2H2_sf"/>
</dbReference>
<keyword evidence="4 6" id="KW-0472">Membrane</keyword>
<dbReference type="PROSITE" id="PS00028">
    <property type="entry name" value="ZINC_FINGER_C2H2_1"/>
    <property type="match status" value="1"/>
</dbReference>
<feature type="domain" description="C2H2-type" evidence="7">
    <location>
        <begin position="697"/>
        <end position="719"/>
    </location>
</feature>
<evidence type="ECO:0000256" key="2">
    <source>
        <dbReference type="ARBA" id="ARBA00022692"/>
    </source>
</evidence>
<proteinExistence type="predicted"/>
<dbReference type="Pfam" id="PF00335">
    <property type="entry name" value="Tetraspanin"/>
    <property type="match status" value="1"/>
</dbReference>
<dbReference type="InterPro" id="IPR013087">
    <property type="entry name" value="Znf_C2H2_type"/>
</dbReference>
<protein>
    <submittedName>
        <fullName evidence="8">Zinc finger RNA-binding protein</fullName>
    </submittedName>
</protein>
<dbReference type="SUPFAM" id="SSF48652">
    <property type="entry name" value="Tetraspanin"/>
    <property type="match status" value="1"/>
</dbReference>
<comment type="caution">
    <text evidence="8">The sequence shown here is derived from an EMBL/GenBank/DDBJ whole genome shotgun (WGS) entry which is preliminary data.</text>
</comment>
<reference evidence="8" key="1">
    <citation type="submission" date="2023-03" db="EMBL/GenBank/DDBJ databases">
        <authorList>
            <person name="Steffen K."/>
            <person name="Cardenas P."/>
        </authorList>
    </citation>
    <scope>NUCLEOTIDE SEQUENCE</scope>
</reference>
<dbReference type="GO" id="GO:0016020">
    <property type="term" value="C:membrane"/>
    <property type="evidence" value="ECO:0007669"/>
    <property type="project" value="UniProtKB-SubCell"/>
</dbReference>
<dbReference type="Pfam" id="PF12874">
    <property type="entry name" value="zf-met"/>
    <property type="match status" value="2"/>
</dbReference>
<evidence type="ECO:0000256" key="5">
    <source>
        <dbReference type="SAM" id="MobiDB-lite"/>
    </source>
</evidence>
<dbReference type="SMART" id="SM00355">
    <property type="entry name" value="ZnF_C2H2"/>
    <property type="match status" value="3"/>
</dbReference>
<dbReference type="InterPro" id="IPR018499">
    <property type="entry name" value="Tetraspanin/Peripherin"/>
</dbReference>
<feature type="compositionally biased region" description="Polar residues" evidence="5">
    <location>
        <begin position="325"/>
        <end position="336"/>
    </location>
</feature>
<evidence type="ECO:0000256" key="1">
    <source>
        <dbReference type="ARBA" id="ARBA00004141"/>
    </source>
</evidence>
<evidence type="ECO:0000256" key="3">
    <source>
        <dbReference type="ARBA" id="ARBA00022989"/>
    </source>
</evidence>
<feature type="region of interest" description="Disordered" evidence="5">
    <location>
        <begin position="258"/>
        <end position="358"/>
    </location>
</feature>